<evidence type="ECO:0000313" key="3">
    <source>
        <dbReference type="Proteomes" id="UP001431186"/>
    </source>
</evidence>
<feature type="compositionally biased region" description="Acidic residues" evidence="1">
    <location>
        <begin position="428"/>
        <end position="445"/>
    </location>
</feature>
<dbReference type="SUPFAM" id="SSF53448">
    <property type="entry name" value="Nucleotide-diphospho-sugar transferases"/>
    <property type="match status" value="1"/>
</dbReference>
<dbReference type="EMBL" id="AP025285">
    <property type="protein sequence ID" value="BDC90197.1"/>
    <property type="molecule type" value="Genomic_DNA"/>
</dbReference>
<dbReference type="Pfam" id="PF13641">
    <property type="entry name" value="Glyco_tranf_2_3"/>
    <property type="match status" value="1"/>
</dbReference>
<feature type="region of interest" description="Disordered" evidence="1">
    <location>
        <begin position="407"/>
        <end position="473"/>
    </location>
</feature>
<reference evidence="2" key="1">
    <citation type="submission" date="2021-11" db="EMBL/GenBank/DDBJ databases">
        <title>Complete genome sequence of Atopobiaceae bacterium TOC12.</title>
        <authorList>
            <person name="Morinaga K."/>
            <person name="Kusada H."/>
            <person name="Tamaki H."/>
        </authorList>
    </citation>
    <scope>NUCLEOTIDE SEQUENCE</scope>
    <source>
        <strain evidence="2">TOC12</strain>
    </source>
</reference>
<keyword evidence="3" id="KW-1185">Reference proteome</keyword>
<dbReference type="Proteomes" id="UP001431186">
    <property type="component" value="Chromosome"/>
</dbReference>
<proteinExistence type="predicted"/>
<dbReference type="RefSeq" id="WP_265591792.1">
    <property type="nucleotide sequence ID" value="NZ_AP025285.1"/>
</dbReference>
<protein>
    <recommendedName>
        <fullName evidence="4">GT2 family glycosyltransferase</fullName>
    </recommendedName>
</protein>
<organism evidence="2 3">
    <name type="scientific">Leptogranulimonas caecicola</name>
    <dbReference type="NCBI Taxonomy" id="2894156"/>
    <lineage>
        <taxon>Bacteria</taxon>
        <taxon>Bacillati</taxon>
        <taxon>Actinomycetota</taxon>
        <taxon>Coriobacteriia</taxon>
        <taxon>Coriobacteriales</taxon>
        <taxon>Kribbibacteriaceae</taxon>
        <taxon>Leptogranulimonas</taxon>
    </lineage>
</organism>
<gene>
    <name evidence="2" type="ORF">ATTO_00690</name>
</gene>
<dbReference type="InterPro" id="IPR029044">
    <property type="entry name" value="Nucleotide-diphossugar_trans"/>
</dbReference>
<sequence length="473" mass="52371">MNPAIVIPSYWTSTEERVGGYDHATPVGTPNPELARCLESLEQVRGVVRTIILLVASPESERRARAQVDAICAEHPNLSPLVIGEAEGRVLQNCVVEIAPRLTGECVSLRGYGAIRNMGLVAAAVFGHDVVVFLDDDEVVLSPSFLAEAVYGLGQRTRQNLPVLVKSGYFVDEGESCLASEDLAWYDSDWDKNLQFNRWMREAQAGPRISRSSFMCGGCMAICAEAYSRVAFDPFITRGEDMDYLFNLRLYGLDVWFDNQWRVMHLPPSTPRPANRFRQNVFRWVYERAKLARAATKIDLNQVTPESLMPYPGPWISDDLDRRIASTALRRALGTPDHAEYLAIWRSGLKEAAANAENHVLSYLSFMSWWPSIVSRLWSERQVAAWLFDHGTPPGIPAQNPYLAPASTADSTMAAAQAQPEATGSMDEAWEDAQETVEAADEQEESLSAAKEALEASEQDAVSETDGAHGAQQ</sequence>
<evidence type="ECO:0000256" key="1">
    <source>
        <dbReference type="SAM" id="MobiDB-lite"/>
    </source>
</evidence>
<accession>A0AAU9CR10</accession>
<evidence type="ECO:0008006" key="4">
    <source>
        <dbReference type="Google" id="ProtNLM"/>
    </source>
</evidence>
<dbReference type="KEGG" id="lcal:ATTO_00690"/>
<dbReference type="AlphaFoldDB" id="A0AAU9CR10"/>
<dbReference type="Gene3D" id="3.90.550.10">
    <property type="entry name" value="Spore Coat Polysaccharide Biosynthesis Protein SpsA, Chain A"/>
    <property type="match status" value="1"/>
</dbReference>
<evidence type="ECO:0000313" key="2">
    <source>
        <dbReference type="EMBL" id="BDC90197.1"/>
    </source>
</evidence>
<name>A0AAU9CR10_9ACTN</name>